<dbReference type="Pfam" id="PF14104">
    <property type="entry name" value="DUF4277"/>
    <property type="match status" value="1"/>
</dbReference>
<proteinExistence type="predicted"/>
<evidence type="ECO:0000313" key="3">
    <source>
        <dbReference type="Proteomes" id="UP000002985"/>
    </source>
</evidence>
<evidence type="ECO:0000313" key="2">
    <source>
        <dbReference type="EMBL" id="GAB61836.1"/>
    </source>
</evidence>
<dbReference type="InterPro" id="IPR025457">
    <property type="entry name" value="DUF4277"/>
</dbReference>
<dbReference type="OrthoDB" id="148767at2"/>
<gene>
    <name evidence="2" type="ORF">KSU1_C0240</name>
</gene>
<feature type="domain" description="DUF4277" evidence="1">
    <location>
        <begin position="11"/>
        <end position="116"/>
    </location>
</feature>
<reference evidence="2 3" key="1">
    <citation type="journal article" date="2012" name="FEBS Lett.">
        <title>Anammox organism KSU-1 expresses a NirK-type copper-containing nitrite reductase instead of a NirS-type with cytochrome cd1.</title>
        <authorList>
            <person name="Hira D."/>
            <person name="Toh H."/>
            <person name="Migita C.T."/>
            <person name="Okubo H."/>
            <person name="Nishiyama T."/>
            <person name="Hattori M."/>
            <person name="Furukawa K."/>
            <person name="Fujii T."/>
        </authorList>
    </citation>
    <scope>NUCLEOTIDE SEQUENCE [LARGE SCALE GENOMIC DNA]</scope>
</reference>
<keyword evidence="3" id="KW-1185">Reference proteome</keyword>
<accession>I3IJE1</accession>
<dbReference type="EMBL" id="BAFH01000003">
    <property type="protein sequence ID" value="GAB61836.1"/>
    <property type="molecule type" value="Genomic_DNA"/>
</dbReference>
<dbReference type="Proteomes" id="UP000002985">
    <property type="component" value="Unassembled WGS sequence"/>
</dbReference>
<organism evidence="2 3">
    <name type="scientific">Candidatus Jettenia caeni</name>
    <dbReference type="NCBI Taxonomy" id="247490"/>
    <lineage>
        <taxon>Bacteria</taxon>
        <taxon>Pseudomonadati</taxon>
        <taxon>Planctomycetota</taxon>
        <taxon>Candidatus Brocadiia</taxon>
        <taxon>Candidatus Brocadiales</taxon>
        <taxon>Candidatus Brocadiaceae</taxon>
        <taxon>Candidatus Jettenia</taxon>
    </lineage>
</organism>
<name>I3IJE1_9BACT</name>
<protein>
    <submittedName>
        <fullName evidence="2">Putative transposase</fullName>
    </submittedName>
</protein>
<comment type="caution">
    <text evidence="2">The sequence shown here is derived from an EMBL/GenBank/DDBJ whole genome shotgun (WGS) entry which is preliminary data.</text>
</comment>
<evidence type="ECO:0000259" key="1">
    <source>
        <dbReference type="Pfam" id="PF14104"/>
    </source>
</evidence>
<dbReference type="eggNOG" id="COG5421">
    <property type="taxonomic scope" value="Bacteria"/>
</dbReference>
<sequence length="117" mass="13081">MPGSDSFEILTTKRLDHLPLVSACMRYLEIDQIIDELVPSHKLNCVSAGECLQAMVLSILTGQHALYKVSEVLGDYDTEIIFQKPIKPESFHDNRLRAALDQMGEAGLGMLYSKLML</sequence>
<dbReference type="AlphaFoldDB" id="I3IJE1"/>